<gene>
    <name evidence="3" type="ORF">INT45_004540</name>
</gene>
<feature type="region of interest" description="Disordered" evidence="1">
    <location>
        <begin position="74"/>
        <end position="134"/>
    </location>
</feature>
<accession>A0A8H7S2K7</accession>
<dbReference type="PANTHER" id="PTHR43591">
    <property type="entry name" value="METHYLTRANSFERASE"/>
    <property type="match status" value="1"/>
</dbReference>
<evidence type="ECO:0000313" key="4">
    <source>
        <dbReference type="Proteomes" id="UP000646827"/>
    </source>
</evidence>
<dbReference type="InterPro" id="IPR029063">
    <property type="entry name" value="SAM-dependent_MTases_sf"/>
</dbReference>
<dbReference type="OrthoDB" id="2013972at2759"/>
<feature type="domain" description="Methyltransferase" evidence="2">
    <location>
        <begin position="235"/>
        <end position="335"/>
    </location>
</feature>
<feature type="compositionally biased region" description="Basic residues" evidence="1">
    <location>
        <begin position="96"/>
        <end position="107"/>
    </location>
</feature>
<dbReference type="GO" id="GO:0008168">
    <property type="term" value="F:methyltransferase activity"/>
    <property type="evidence" value="ECO:0007669"/>
    <property type="project" value="TreeGrafter"/>
</dbReference>
<dbReference type="AlphaFoldDB" id="A0A8H7S2K7"/>
<feature type="compositionally biased region" description="Low complexity" evidence="1">
    <location>
        <begin position="74"/>
        <end position="95"/>
    </location>
</feature>
<evidence type="ECO:0000313" key="3">
    <source>
        <dbReference type="EMBL" id="KAG2221546.1"/>
    </source>
</evidence>
<dbReference type="CDD" id="cd02440">
    <property type="entry name" value="AdoMet_MTases"/>
    <property type="match status" value="1"/>
</dbReference>
<feature type="region of interest" description="Disordered" evidence="1">
    <location>
        <begin position="1"/>
        <end position="43"/>
    </location>
</feature>
<reference evidence="3 4" key="1">
    <citation type="submission" date="2020-12" db="EMBL/GenBank/DDBJ databases">
        <title>Metabolic potential, ecology and presence of endohyphal bacteria is reflected in genomic diversity of Mucoromycotina.</title>
        <authorList>
            <person name="Muszewska A."/>
            <person name="Okrasinska A."/>
            <person name="Steczkiewicz K."/>
            <person name="Drgas O."/>
            <person name="Orlowska M."/>
            <person name="Perlinska-Lenart U."/>
            <person name="Aleksandrzak-Piekarczyk T."/>
            <person name="Szatraj K."/>
            <person name="Zielenkiewicz U."/>
            <person name="Pilsyk S."/>
            <person name="Malc E."/>
            <person name="Mieczkowski P."/>
            <person name="Kruszewska J.S."/>
            <person name="Biernat P."/>
            <person name="Pawlowska J."/>
        </authorList>
    </citation>
    <scope>NUCLEOTIDE SEQUENCE [LARGE SCALE GENOMIC DNA]</scope>
    <source>
        <strain evidence="3 4">CBS 142.35</strain>
    </source>
</reference>
<dbReference type="PANTHER" id="PTHR43591:SF24">
    <property type="entry name" value="2-METHOXY-6-POLYPRENYL-1,4-BENZOQUINOL METHYLASE, MITOCHONDRIAL"/>
    <property type="match status" value="1"/>
</dbReference>
<sequence>MGNQLTKENNQLRPKVLLKQQKQKQQDDIIDENDNHPRDDNSAYLSQTIRPLPQPIGHKVIISDKSAAPLSLLSSLSSSSSSSFQQQQQPQQQQRRTIRISRRKKRRDINSFPSIDTINNDNEDNVNNNDNNGIQQLSSSLGSVTSSSSMIVFDSAIASAENAAADLARRQQYDQSNNYNIDSTFSSSPSPITTNTWIYEYGKEKEYNRQLRQHYVLKQVFGGNQHVELQNPQTILECACGTGLWTLEIAQNYPQCNVIGMDIVPPNINKDDKSGMSHKNIPSNVTYCYGDVLAPLKYKDEQFDYVYQRDIAHIMPMHKWPNLIKEMNRILRPGGQVELVEYDLLFTNPGPVLALVNEWYKIAANRIGIAPNYAESLPGFLHEAGFENIHVEEYNIPIGEWPSDLVQRQFGFLYKEQMKALFQSMKRWWLSELHVSEQEYDSVCLSALEEFEEYHCIAKWKILTATKR</sequence>
<evidence type="ECO:0000256" key="1">
    <source>
        <dbReference type="SAM" id="MobiDB-lite"/>
    </source>
</evidence>
<protein>
    <recommendedName>
        <fullName evidence="2">Methyltransferase domain-containing protein</fullName>
    </recommendedName>
</protein>
<feature type="compositionally biased region" description="Polar residues" evidence="1">
    <location>
        <begin position="1"/>
        <end position="12"/>
    </location>
</feature>
<dbReference type="InterPro" id="IPR041698">
    <property type="entry name" value="Methyltransf_25"/>
</dbReference>
<proteinExistence type="predicted"/>
<comment type="caution">
    <text evidence="3">The sequence shown here is derived from an EMBL/GenBank/DDBJ whole genome shotgun (WGS) entry which is preliminary data.</text>
</comment>
<evidence type="ECO:0000259" key="2">
    <source>
        <dbReference type="Pfam" id="PF13649"/>
    </source>
</evidence>
<dbReference type="Proteomes" id="UP000646827">
    <property type="component" value="Unassembled WGS sequence"/>
</dbReference>
<dbReference type="Gene3D" id="3.40.50.150">
    <property type="entry name" value="Vaccinia Virus protein VP39"/>
    <property type="match status" value="1"/>
</dbReference>
<name>A0A8H7S2K7_9FUNG</name>
<organism evidence="3 4">
    <name type="scientific">Circinella minor</name>
    <dbReference type="NCBI Taxonomy" id="1195481"/>
    <lineage>
        <taxon>Eukaryota</taxon>
        <taxon>Fungi</taxon>
        <taxon>Fungi incertae sedis</taxon>
        <taxon>Mucoromycota</taxon>
        <taxon>Mucoromycotina</taxon>
        <taxon>Mucoromycetes</taxon>
        <taxon>Mucorales</taxon>
        <taxon>Lichtheimiaceae</taxon>
        <taxon>Circinella</taxon>
    </lineage>
</organism>
<dbReference type="Pfam" id="PF13649">
    <property type="entry name" value="Methyltransf_25"/>
    <property type="match status" value="1"/>
</dbReference>
<keyword evidence="4" id="KW-1185">Reference proteome</keyword>
<feature type="compositionally biased region" description="Low complexity" evidence="1">
    <location>
        <begin position="125"/>
        <end position="134"/>
    </location>
</feature>
<dbReference type="EMBL" id="JAEPRB010000106">
    <property type="protein sequence ID" value="KAG2221546.1"/>
    <property type="molecule type" value="Genomic_DNA"/>
</dbReference>
<dbReference type="SUPFAM" id="SSF53335">
    <property type="entry name" value="S-adenosyl-L-methionine-dependent methyltransferases"/>
    <property type="match status" value="1"/>
</dbReference>